<dbReference type="RefSeq" id="XP_003032553.1">
    <property type="nucleotide sequence ID" value="XM_003032507.1"/>
</dbReference>
<dbReference type="OrthoDB" id="1918363at2759"/>
<keyword evidence="7" id="KW-1185">Reference proteome</keyword>
<proteinExistence type="inferred from homology"/>
<reference evidence="6 7" key="1">
    <citation type="journal article" date="2010" name="Nat. Biotechnol.">
        <title>Genome sequence of the model mushroom Schizophyllum commune.</title>
        <authorList>
            <person name="Ohm R.A."/>
            <person name="de Jong J.F."/>
            <person name="Lugones L.G."/>
            <person name="Aerts A."/>
            <person name="Kothe E."/>
            <person name="Stajich J.E."/>
            <person name="de Vries R.P."/>
            <person name="Record E."/>
            <person name="Levasseur A."/>
            <person name="Baker S.E."/>
            <person name="Bartholomew K.A."/>
            <person name="Coutinho P.M."/>
            <person name="Erdmann S."/>
            <person name="Fowler T.J."/>
            <person name="Gathman A.C."/>
            <person name="Lombard V."/>
            <person name="Henrissat B."/>
            <person name="Knabe N."/>
            <person name="Kuees U."/>
            <person name="Lilly W.W."/>
            <person name="Lindquist E."/>
            <person name="Lucas S."/>
            <person name="Magnuson J.K."/>
            <person name="Piumi F."/>
            <person name="Raudaskoski M."/>
            <person name="Salamov A."/>
            <person name="Schmutz J."/>
            <person name="Schwarze F.W.M.R."/>
            <person name="vanKuyk P.A."/>
            <person name="Horton J.S."/>
            <person name="Grigoriev I.V."/>
            <person name="Woesten H.A.B."/>
        </authorList>
    </citation>
    <scope>NUCLEOTIDE SEQUENCE [LARGE SCALE GENOMIC DNA]</scope>
    <source>
        <strain evidence="7">H4-8 / FGSC 9210</strain>
    </source>
</reference>
<evidence type="ECO:0000256" key="3">
    <source>
        <dbReference type="ARBA" id="ARBA00023242"/>
    </source>
</evidence>
<evidence type="ECO:0000313" key="6">
    <source>
        <dbReference type="EMBL" id="EFI97650.1"/>
    </source>
</evidence>
<evidence type="ECO:0000313" key="7">
    <source>
        <dbReference type="Proteomes" id="UP000007431"/>
    </source>
</evidence>
<gene>
    <name evidence="6" type="ORF">SCHCODRAFT_75814</name>
</gene>
<dbReference type="eggNOG" id="KOG2168">
    <property type="taxonomic scope" value="Eukaryota"/>
</dbReference>
<dbReference type="Proteomes" id="UP000007431">
    <property type="component" value="Unassembled WGS sequence"/>
</dbReference>
<dbReference type="KEGG" id="scm:SCHCO_02617838"/>
<organism evidence="7">
    <name type="scientific">Schizophyllum commune (strain H4-8 / FGSC 9210)</name>
    <name type="common">Split gill fungus</name>
    <dbReference type="NCBI Taxonomy" id="578458"/>
    <lineage>
        <taxon>Eukaryota</taxon>
        <taxon>Fungi</taxon>
        <taxon>Dikarya</taxon>
        <taxon>Basidiomycota</taxon>
        <taxon>Agaricomycotina</taxon>
        <taxon>Agaricomycetes</taxon>
        <taxon>Agaricomycetidae</taxon>
        <taxon>Agaricales</taxon>
        <taxon>Schizophyllaceae</taxon>
        <taxon>Schizophyllum</taxon>
    </lineage>
</organism>
<dbReference type="GO" id="GO:0005643">
    <property type="term" value="C:nuclear pore"/>
    <property type="evidence" value="ECO:0007669"/>
    <property type="project" value="UniProtKB-SubCell"/>
</dbReference>
<sequence length="909" mass="100218">MASDLSALLAASKNLTSHLSRPDLPSVQLSLDQIEAQSRRLVQRQHNTAADADRANYLLAQAHVDASALANTISHLNTATTFSPLQQLQDTDVAGYLRHAHEQTLITTIEEGRAETQDEFYRLLEERGQRDWEARKRRLFEELGGRLGVENRAVAEMKMSSYGRAGLGASTSAPAAPSREQTQKQLIYGQQIVELNKARLRGEAFAIIHALRQAAATLAGSVPGTSHQIIHLYDVLAKITAEPSYAVPVEHAGAHILNTAPQERRLARVYLAATSIPTGAGTATPASASTGFGSSTAFSASTFGTSRTGTPSVGTPTGGASNLTGSPNSREAADLRRQIARGAREALEEQYWDVLERTLRARRVPIGGDPSDAHHVAEFVAARYYVNGEWTGGVELFQKPRPAPLWAILFTLVRTGRAEAALEVAVEAERAIEAREAGFVARFKAWLQAPDRQLSRMEREELQNVYNAHMLHAKSTDPFKLALYKLMGKLEPTRRSVPVVTSTAEDWLWFQLAMVDEDTEGGLRGLAETLLGYGARHFEGPNGRPELWAQVLLVCGQFERAVAALLGHPDTEVDGVHIAIALAYHGLLRVPSRAEASDIAPLTIVPNSPPALNLPTVLWRYVRPFVKHGAEDALQYVYFVCLSADQGGEVGREQVEIAWELVRRIIVLSNGGPTWERLVGGFRADGTRTPGTIEQHMSLLKLRSKQQYNEQILVRAAKESEDNDRTAEAIKLYNLAEDYATVVSCLARALGNTIAQTAPDAKCRTLERTAEQILDHYARTNRAAGKDKDAVAKLLKIRRAMDLRNAGELQRAMDVLDSTDLLVVDNDLVKISKRAEEFKDLHEALQRNFPLYTRLYMDILHQIKQSETRTYVDSQLAKKGRSVAVLAGMLKYRMPPDVLSYINRLSVEL</sequence>
<dbReference type="HOGENOM" id="CLU_011846_0_0_1"/>
<feature type="compositionally biased region" description="Polar residues" evidence="5">
    <location>
        <begin position="320"/>
        <end position="329"/>
    </location>
</feature>
<evidence type="ECO:0000256" key="4">
    <source>
        <dbReference type="RuleBase" id="RU364035"/>
    </source>
</evidence>
<protein>
    <recommendedName>
        <fullName evidence="4">Nuclear pore protein</fullName>
    </recommendedName>
</protein>
<dbReference type="GO" id="GO:0017056">
    <property type="term" value="F:structural constituent of nuclear pore"/>
    <property type="evidence" value="ECO:0007669"/>
    <property type="project" value="InterPro"/>
</dbReference>
<dbReference type="GO" id="GO:0006606">
    <property type="term" value="P:protein import into nucleus"/>
    <property type="evidence" value="ECO:0007669"/>
    <property type="project" value="TreeGrafter"/>
</dbReference>
<keyword evidence="4" id="KW-0811">Translocation</keyword>
<accession>D8Q3A6</accession>
<dbReference type="EMBL" id="GL377305">
    <property type="protein sequence ID" value="EFI97650.1"/>
    <property type="molecule type" value="Genomic_DNA"/>
</dbReference>
<keyword evidence="4" id="KW-0472">Membrane</keyword>
<dbReference type="VEuPathDB" id="FungiDB:SCHCODRAFT_02617838"/>
<dbReference type="OMA" id="RPHAVHM"/>
<name>D8Q3A6_SCHCM</name>
<comment type="subcellular location">
    <subcellularLocation>
        <location evidence="1">Nucleus envelope</location>
    </subcellularLocation>
    <subcellularLocation>
        <location evidence="4">Nucleus</location>
        <location evidence="4">Nuclear pore complex</location>
    </subcellularLocation>
</comment>
<evidence type="ECO:0000256" key="2">
    <source>
        <dbReference type="ARBA" id="ARBA00010186"/>
    </source>
</evidence>
<evidence type="ECO:0000256" key="1">
    <source>
        <dbReference type="ARBA" id="ARBA00004259"/>
    </source>
</evidence>
<dbReference type="PANTHER" id="PTHR11225">
    <property type="entry name" value="NUCLEAR PORE COMPLEX PROTEIN NUP93 NUCLEOPORIN NUP93 DEAD EYE PROTEIN"/>
    <property type="match status" value="1"/>
</dbReference>
<dbReference type="STRING" id="578458.D8Q3A6"/>
<dbReference type="Pfam" id="PF04097">
    <property type="entry name" value="Nic96"/>
    <property type="match status" value="1"/>
</dbReference>
<evidence type="ECO:0000256" key="5">
    <source>
        <dbReference type="SAM" id="MobiDB-lite"/>
    </source>
</evidence>
<dbReference type="AlphaFoldDB" id="D8Q3A6"/>
<keyword evidence="4" id="KW-0653">Protein transport</keyword>
<dbReference type="InParanoid" id="D8Q3A6"/>
<keyword evidence="4" id="KW-0906">Nuclear pore complex</keyword>
<comment type="similarity">
    <text evidence="2 4">Belongs to the nucleoporin interacting component (NIC) family.</text>
</comment>
<keyword evidence="3 4" id="KW-0539">Nucleus</keyword>
<feature type="region of interest" description="Disordered" evidence="5">
    <location>
        <begin position="303"/>
        <end position="331"/>
    </location>
</feature>
<keyword evidence="4" id="KW-0509">mRNA transport</keyword>
<dbReference type="GO" id="GO:0016973">
    <property type="term" value="P:poly(A)+ mRNA export from nucleus"/>
    <property type="evidence" value="ECO:0007669"/>
    <property type="project" value="TreeGrafter"/>
</dbReference>
<dbReference type="InterPro" id="IPR007231">
    <property type="entry name" value="Nucleoporin_int_Nup93/Nic96"/>
</dbReference>
<dbReference type="FunCoup" id="D8Q3A6">
    <property type="interactions" value="989"/>
</dbReference>
<keyword evidence="4" id="KW-0813">Transport</keyword>
<dbReference type="PANTHER" id="PTHR11225:SF4">
    <property type="entry name" value="NUCLEAR PORE COMPLEX PROTEIN NUP93"/>
    <property type="match status" value="1"/>
</dbReference>
<dbReference type="GeneID" id="9590356"/>
<feature type="compositionally biased region" description="Low complexity" evidence="5">
    <location>
        <begin position="303"/>
        <end position="319"/>
    </location>
</feature>